<dbReference type="Pfam" id="PF13500">
    <property type="entry name" value="AAA_26"/>
    <property type="match status" value="1"/>
</dbReference>
<dbReference type="CDD" id="cd03109">
    <property type="entry name" value="DTBS"/>
    <property type="match status" value="1"/>
</dbReference>
<dbReference type="InterPro" id="IPR027417">
    <property type="entry name" value="P-loop_NTPase"/>
</dbReference>
<dbReference type="SUPFAM" id="SSF75138">
    <property type="entry name" value="HprK N-terminal domain-like"/>
    <property type="match status" value="1"/>
</dbReference>
<feature type="domain" description="DRTGG" evidence="2">
    <location>
        <begin position="217"/>
        <end position="321"/>
    </location>
</feature>
<dbReference type="PANTHER" id="PTHR21343">
    <property type="entry name" value="DETHIOBIOTIN SYNTHETASE"/>
    <property type="match status" value="1"/>
</dbReference>
<dbReference type="Proteomes" id="UP000070341">
    <property type="component" value="Unassembled WGS sequence"/>
</dbReference>
<dbReference type="EMBL" id="LHXU01000082">
    <property type="protein sequence ID" value="KXA99031.1"/>
    <property type="molecule type" value="Genomic_DNA"/>
</dbReference>
<gene>
    <name evidence="3" type="ORF">AKJ40_04125</name>
</gene>
<dbReference type="Gene3D" id="3.40.1390.20">
    <property type="entry name" value="HprK N-terminal domain-like"/>
    <property type="match status" value="1"/>
</dbReference>
<evidence type="ECO:0000313" key="4">
    <source>
        <dbReference type="Proteomes" id="UP000070341"/>
    </source>
</evidence>
<protein>
    <recommendedName>
        <fullName evidence="2">DRTGG domain-containing protein</fullName>
    </recommendedName>
</protein>
<dbReference type="Pfam" id="PF07085">
    <property type="entry name" value="DRTGG"/>
    <property type="match status" value="1"/>
</dbReference>
<dbReference type="InterPro" id="IPR028979">
    <property type="entry name" value="Ser_kin/Pase_Hpr-like_N_sf"/>
</dbReference>
<evidence type="ECO:0000259" key="2">
    <source>
        <dbReference type="Pfam" id="PF07085"/>
    </source>
</evidence>
<accession>A0A133UXY1</accession>
<sequence length="341" mass="37229">MSRNLSVVSTENGIGKTAFALALGMVAKEHEIEVGYMKPLGTRLRTRYGKPLDEDSVLAKKVLELDSEIEDLNPVIYSETFIEQAMKGREKTVKLRKKILNSYKKLSKNKDLMIIEGGGKLNTGGIINLTDFDIAELFDSDVVLLGQFDSPVDLDDLLDGTARIGKHLLGVIFNAVSEMNLGKIETLVTPLLNSKNIPILGVLPRKKELAGIKVRELSEELGAENITNVSGDASIARFLVGAMTGEDALRYLRRVKDTAFITGGDRSDIQRAALESPGIKCLILTGGFEPPGAIIGKAEEKNIPILVVQSDTLTAVETAEEIIRTGRTRKVQDGHFWIPSD</sequence>
<organism evidence="3 4">
    <name type="scientific">candidate division MSBL1 archaeon SCGC-AAA259M10</name>
    <dbReference type="NCBI Taxonomy" id="1698270"/>
    <lineage>
        <taxon>Archaea</taxon>
        <taxon>Methanobacteriati</taxon>
        <taxon>Methanobacteriota</taxon>
        <taxon>candidate division MSBL1</taxon>
    </lineage>
</organism>
<keyword evidence="1" id="KW-0315">Glutamine amidotransferase</keyword>
<evidence type="ECO:0000313" key="3">
    <source>
        <dbReference type="EMBL" id="KXA99031.1"/>
    </source>
</evidence>
<reference evidence="3 4" key="1">
    <citation type="journal article" date="2016" name="Sci. Rep.">
        <title>Metabolic traits of an uncultured archaeal lineage -MSBL1- from brine pools of the Red Sea.</title>
        <authorList>
            <person name="Mwirichia R."/>
            <person name="Alam I."/>
            <person name="Rashid M."/>
            <person name="Vinu M."/>
            <person name="Ba-Alawi W."/>
            <person name="Anthony Kamau A."/>
            <person name="Kamanda Ngugi D."/>
            <person name="Goker M."/>
            <person name="Klenk H.P."/>
            <person name="Bajic V."/>
            <person name="Stingl U."/>
        </authorList>
    </citation>
    <scope>NUCLEOTIDE SEQUENCE [LARGE SCALE GENOMIC DNA]</scope>
    <source>
        <strain evidence="3">SCGC-AAA259M10</strain>
    </source>
</reference>
<evidence type="ECO:0000256" key="1">
    <source>
        <dbReference type="ARBA" id="ARBA00022962"/>
    </source>
</evidence>
<dbReference type="SUPFAM" id="SSF52540">
    <property type="entry name" value="P-loop containing nucleoside triphosphate hydrolases"/>
    <property type="match status" value="1"/>
</dbReference>
<proteinExistence type="predicted"/>
<dbReference type="AlphaFoldDB" id="A0A133UXY1"/>
<dbReference type="PANTHER" id="PTHR21343:SF8">
    <property type="entry name" value="DRTGG DOMAIN-CONTAINING PROTEIN"/>
    <property type="match status" value="1"/>
</dbReference>
<keyword evidence="4" id="KW-1185">Reference proteome</keyword>
<comment type="caution">
    <text evidence="3">The sequence shown here is derived from an EMBL/GenBank/DDBJ whole genome shotgun (WGS) entry which is preliminary data.</text>
</comment>
<name>A0A133UXY1_9EURY</name>
<dbReference type="InterPro" id="IPR010766">
    <property type="entry name" value="DRTGG"/>
</dbReference>
<dbReference type="Gene3D" id="3.40.50.300">
    <property type="entry name" value="P-loop containing nucleotide triphosphate hydrolases"/>
    <property type="match status" value="1"/>
</dbReference>